<evidence type="ECO:0000313" key="5">
    <source>
        <dbReference type="Proteomes" id="UP000183945"/>
    </source>
</evidence>
<dbReference type="InterPro" id="IPR036249">
    <property type="entry name" value="Thioredoxin-like_sf"/>
</dbReference>
<dbReference type="PROSITE" id="PS51353">
    <property type="entry name" value="ARSC"/>
    <property type="match status" value="1"/>
</dbReference>
<accession>A0A1M5CWG4</accession>
<dbReference type="InterPro" id="IPR006659">
    <property type="entry name" value="Arsenate_reductase"/>
</dbReference>
<dbReference type="Gene3D" id="3.40.30.10">
    <property type="entry name" value="Glutaredoxin"/>
    <property type="match status" value="1"/>
</dbReference>
<evidence type="ECO:0000256" key="1">
    <source>
        <dbReference type="ARBA" id="ARBA00007198"/>
    </source>
</evidence>
<dbReference type="RefSeq" id="WP_072876672.1">
    <property type="nucleotide sequence ID" value="NZ_FQVT01000001.1"/>
</dbReference>
<dbReference type="SUPFAM" id="SSF52833">
    <property type="entry name" value="Thioredoxin-like"/>
    <property type="match status" value="1"/>
</dbReference>
<dbReference type="CDD" id="cd03034">
    <property type="entry name" value="ArsC_ArsC"/>
    <property type="match status" value="1"/>
</dbReference>
<keyword evidence="5" id="KW-1185">Reference proteome</keyword>
<dbReference type="PANTHER" id="PTHR30041:SF4">
    <property type="entry name" value="ARSENATE REDUCTASE"/>
    <property type="match status" value="1"/>
</dbReference>
<keyword evidence="2" id="KW-0560">Oxidoreductase</keyword>
<dbReference type="EMBL" id="FQVT01000001">
    <property type="protein sequence ID" value="SHF59075.1"/>
    <property type="molecule type" value="Genomic_DNA"/>
</dbReference>
<evidence type="ECO:0000256" key="3">
    <source>
        <dbReference type="PROSITE-ProRule" id="PRU01282"/>
    </source>
</evidence>
<evidence type="ECO:0000313" key="4">
    <source>
        <dbReference type="EMBL" id="SHF59075.1"/>
    </source>
</evidence>
<name>A0A1M5CWG4_SALEC</name>
<protein>
    <submittedName>
        <fullName evidence="4">Arsenate reductase</fullName>
    </submittedName>
</protein>
<sequence length="113" mass="13174">MITVYHNARCKKSREGLELVKNSGKEYKVREYLKDPLSETELEEILEKLSFAPIQLVRTKEKLWKDEYKNKDLSDKELVSVMQSNPKLIERPIVATKDKAVVGRPESKIEELL</sequence>
<dbReference type="Pfam" id="PF03960">
    <property type="entry name" value="ArsC"/>
    <property type="match status" value="1"/>
</dbReference>
<dbReference type="Proteomes" id="UP000183945">
    <property type="component" value="Unassembled WGS sequence"/>
</dbReference>
<dbReference type="InterPro" id="IPR006660">
    <property type="entry name" value="Arsenate_reductase-like"/>
</dbReference>
<dbReference type="AlphaFoldDB" id="A0A1M5CWG4"/>
<dbReference type="GO" id="GO:0008794">
    <property type="term" value="F:arsenate reductase (glutaredoxin) activity"/>
    <property type="evidence" value="ECO:0007669"/>
    <property type="project" value="InterPro"/>
</dbReference>
<gene>
    <name evidence="4" type="ORF">SAMN05444483_101701</name>
</gene>
<dbReference type="NCBIfam" id="TIGR00014">
    <property type="entry name" value="arsC"/>
    <property type="match status" value="1"/>
</dbReference>
<reference evidence="5" key="1">
    <citation type="submission" date="2016-11" db="EMBL/GenBank/DDBJ databases">
        <authorList>
            <person name="Varghese N."/>
            <person name="Submissions S."/>
        </authorList>
    </citation>
    <scope>NUCLEOTIDE SEQUENCE [LARGE SCALE GENOMIC DNA]</scope>
    <source>
        <strain evidence="5">DSM 24579</strain>
    </source>
</reference>
<dbReference type="OrthoDB" id="9808142at2"/>
<comment type="similarity">
    <text evidence="1 3">Belongs to the ArsC family.</text>
</comment>
<evidence type="ECO:0000256" key="2">
    <source>
        <dbReference type="ARBA" id="ARBA00023002"/>
    </source>
</evidence>
<proteinExistence type="inferred from homology"/>
<dbReference type="STRING" id="1073325.SAMN05444483_101701"/>
<dbReference type="PANTHER" id="PTHR30041">
    <property type="entry name" value="ARSENATE REDUCTASE"/>
    <property type="match status" value="1"/>
</dbReference>
<organism evidence="4 5">
    <name type="scientific">Salegentibacter echinorum</name>
    <dbReference type="NCBI Taxonomy" id="1073325"/>
    <lineage>
        <taxon>Bacteria</taxon>
        <taxon>Pseudomonadati</taxon>
        <taxon>Bacteroidota</taxon>
        <taxon>Flavobacteriia</taxon>
        <taxon>Flavobacteriales</taxon>
        <taxon>Flavobacteriaceae</taxon>
        <taxon>Salegentibacter</taxon>
    </lineage>
</organism>